<evidence type="ECO:0000256" key="15">
    <source>
        <dbReference type="ARBA" id="ARBA00023242"/>
    </source>
</evidence>
<keyword evidence="7" id="KW-0853">WD repeat</keyword>
<dbReference type="PANTHER" id="PTHR16047:SF7">
    <property type="entry name" value="E3 UBIQUITIN-PROTEIN LIGASE RFWD3"/>
    <property type="match status" value="1"/>
</dbReference>
<feature type="region of interest" description="Disordered" evidence="17">
    <location>
        <begin position="201"/>
        <end position="230"/>
    </location>
</feature>
<dbReference type="SMART" id="SM00320">
    <property type="entry name" value="WD40"/>
    <property type="match status" value="2"/>
</dbReference>
<evidence type="ECO:0000256" key="9">
    <source>
        <dbReference type="ARBA" id="ARBA00022737"/>
    </source>
</evidence>
<keyword evidence="12" id="KW-0833">Ubl conjugation pathway</keyword>
<dbReference type="Gene3D" id="2.130.10.10">
    <property type="entry name" value="YVTN repeat-like/Quinoprotein amine dehydrogenase"/>
    <property type="match status" value="1"/>
</dbReference>
<keyword evidence="6" id="KW-0963">Cytoplasm</keyword>
<comment type="caution">
    <text evidence="19">The sequence shown here is derived from an EMBL/GenBank/DDBJ whole genome shotgun (WGS) entry which is preliminary data.</text>
</comment>
<dbReference type="CDD" id="cd16450">
    <property type="entry name" value="mRING-C3HGC3_RFWD3"/>
    <property type="match status" value="1"/>
</dbReference>
<evidence type="ECO:0000256" key="13">
    <source>
        <dbReference type="ARBA" id="ARBA00022833"/>
    </source>
</evidence>
<reference evidence="19 20" key="1">
    <citation type="submission" date="2019-07" db="EMBL/GenBank/DDBJ databases">
        <title>Draft genome assembly of a fouling barnacle, Amphibalanus amphitrite (Darwin, 1854): The first reference genome for Thecostraca.</title>
        <authorList>
            <person name="Kim W."/>
        </authorList>
    </citation>
    <scope>NUCLEOTIDE SEQUENCE [LARGE SCALE GENOMIC DNA]</scope>
    <source>
        <strain evidence="19">SNU_AA5</strain>
        <tissue evidence="19">Soma without cirri and trophi</tissue>
    </source>
</reference>
<keyword evidence="11 16" id="KW-0863">Zinc-finger</keyword>
<dbReference type="InterPro" id="IPR001680">
    <property type="entry name" value="WD40_rpt"/>
</dbReference>
<evidence type="ECO:0000313" key="20">
    <source>
        <dbReference type="Proteomes" id="UP000440578"/>
    </source>
</evidence>
<evidence type="ECO:0000313" key="19">
    <source>
        <dbReference type="EMBL" id="KAF0310415.1"/>
    </source>
</evidence>
<dbReference type="Gene3D" id="3.30.40.10">
    <property type="entry name" value="Zinc/RING finger domain, C3HC4 (zinc finger)"/>
    <property type="match status" value="1"/>
</dbReference>
<dbReference type="SUPFAM" id="SSF50978">
    <property type="entry name" value="WD40 repeat-like"/>
    <property type="match status" value="1"/>
</dbReference>
<dbReference type="GO" id="GO:0016567">
    <property type="term" value="P:protein ubiquitination"/>
    <property type="evidence" value="ECO:0007669"/>
    <property type="project" value="InterPro"/>
</dbReference>
<comment type="pathway">
    <text evidence="4">Protein modification; protein ubiquitination.</text>
</comment>
<keyword evidence="13" id="KW-0862">Zinc</keyword>
<dbReference type="GO" id="GO:0016605">
    <property type="term" value="C:PML body"/>
    <property type="evidence" value="ECO:0007669"/>
    <property type="project" value="UniProtKB-SubCell"/>
</dbReference>
<dbReference type="Pfam" id="PF13639">
    <property type="entry name" value="zf-RING_2"/>
    <property type="match status" value="1"/>
</dbReference>
<feature type="compositionally biased region" description="Gly residues" evidence="17">
    <location>
        <begin position="204"/>
        <end position="223"/>
    </location>
</feature>
<protein>
    <recommendedName>
        <fullName evidence="5">RING-type E3 ubiquitin transferase</fullName>
        <ecNumber evidence="5">2.3.2.27</ecNumber>
    </recommendedName>
</protein>
<comment type="subcellular location">
    <subcellularLocation>
        <location evidence="3">Cytoplasm</location>
    </subcellularLocation>
    <subcellularLocation>
        <location evidence="2">Nucleus</location>
        <location evidence="2">PML body</location>
    </subcellularLocation>
</comment>
<dbReference type="InterPro" id="IPR013083">
    <property type="entry name" value="Znf_RING/FYVE/PHD"/>
</dbReference>
<comment type="catalytic activity">
    <reaction evidence="1">
        <text>S-ubiquitinyl-[E2 ubiquitin-conjugating enzyme]-L-cysteine + [acceptor protein]-L-lysine = [E2 ubiquitin-conjugating enzyme]-L-cysteine + N(6)-ubiquitinyl-[acceptor protein]-L-lysine.</text>
        <dbReference type="EC" id="2.3.2.27"/>
    </reaction>
</comment>
<dbReference type="GO" id="GO:0061630">
    <property type="term" value="F:ubiquitin protein ligase activity"/>
    <property type="evidence" value="ECO:0007669"/>
    <property type="project" value="UniProtKB-EC"/>
</dbReference>
<evidence type="ECO:0000256" key="10">
    <source>
        <dbReference type="ARBA" id="ARBA00022763"/>
    </source>
</evidence>
<keyword evidence="15" id="KW-0539">Nucleus</keyword>
<dbReference type="Pfam" id="PF23419">
    <property type="entry name" value="WD40_RFWD3"/>
    <property type="match status" value="1"/>
</dbReference>
<dbReference type="PROSITE" id="PS50089">
    <property type="entry name" value="ZF_RING_2"/>
    <property type="match status" value="1"/>
</dbReference>
<name>A0A6A4WUB0_AMPAM</name>
<evidence type="ECO:0000256" key="6">
    <source>
        <dbReference type="ARBA" id="ARBA00022490"/>
    </source>
</evidence>
<dbReference type="EMBL" id="VIIS01000312">
    <property type="protein sequence ID" value="KAF0310415.1"/>
    <property type="molecule type" value="Genomic_DNA"/>
</dbReference>
<keyword evidence="20" id="KW-1185">Reference proteome</keyword>
<sequence>MLTYTSEHVDSPEVSMGDMSDDGDVAIVDLSSSEETDDGSLIDAYPPSDPSSPVLGTVRPGRQASVDGFLAGADVRSPGSEDGQCCTICFESWSNSGEHRIASLRCGHLFGKSCIERWLRGREQRCPQCNAKACRRDVRVIFAKSLRVLDTTDRDRAMEELDREREARRRLELDYAVVQVKCQMKENQIEKLQAELRALRDRVGGGGGGGGPENGAEGGGGSPRPGEAEATAKLSLHCNLEVSRPGGCRVLEHNAWLGMLVASQPSQNSLFPGHGVRKINTLDMRPLQFVSLHQKQIRDVRFSPEQRDLLLSVSLDRRAKITNVCGNTLVQTYECAAPVWSCAWDRDAPHTFYAGLQSGAVVAFDTRAGCEPLMQLEGGSPVVALRHVPRGGQDGAGGLLACRLADCALQEVTGRLRAHPLPLHGPFVSADFDERTRHVLVSSRPSSRQPHAQHAVCRLRRAPGPPGEPDAPPLAAEVVQVFRGGTSQRVLSRSALVPHPLRPDAPLVCASQETAQVTQLWDLASGECCRHTGRLRARCWTPAR</sequence>
<dbReference type="SMART" id="SM00184">
    <property type="entry name" value="RING"/>
    <property type="match status" value="1"/>
</dbReference>
<evidence type="ECO:0000256" key="4">
    <source>
        <dbReference type="ARBA" id="ARBA00004906"/>
    </source>
</evidence>
<accession>A0A6A4WUB0</accession>
<evidence type="ECO:0000256" key="11">
    <source>
        <dbReference type="ARBA" id="ARBA00022771"/>
    </source>
</evidence>
<evidence type="ECO:0000259" key="18">
    <source>
        <dbReference type="PROSITE" id="PS50089"/>
    </source>
</evidence>
<dbReference type="OrthoDB" id="5600418at2759"/>
<evidence type="ECO:0000256" key="14">
    <source>
        <dbReference type="ARBA" id="ARBA00023204"/>
    </source>
</evidence>
<gene>
    <name evidence="19" type="primary">Rfwd3</name>
    <name evidence="19" type="ORF">FJT64_018609</name>
</gene>
<evidence type="ECO:0000256" key="17">
    <source>
        <dbReference type="SAM" id="MobiDB-lite"/>
    </source>
</evidence>
<evidence type="ECO:0000256" key="8">
    <source>
        <dbReference type="ARBA" id="ARBA00022679"/>
    </source>
</evidence>
<dbReference type="AlphaFoldDB" id="A0A6A4WUB0"/>
<dbReference type="EC" id="2.3.2.27" evidence="5"/>
<keyword evidence="10" id="KW-0227">DNA damage</keyword>
<evidence type="ECO:0000256" key="7">
    <source>
        <dbReference type="ARBA" id="ARBA00022574"/>
    </source>
</evidence>
<evidence type="ECO:0000256" key="16">
    <source>
        <dbReference type="PROSITE-ProRule" id="PRU00175"/>
    </source>
</evidence>
<organism evidence="19 20">
    <name type="scientific">Amphibalanus amphitrite</name>
    <name type="common">Striped barnacle</name>
    <name type="synonym">Balanus amphitrite</name>
    <dbReference type="NCBI Taxonomy" id="1232801"/>
    <lineage>
        <taxon>Eukaryota</taxon>
        <taxon>Metazoa</taxon>
        <taxon>Ecdysozoa</taxon>
        <taxon>Arthropoda</taxon>
        <taxon>Crustacea</taxon>
        <taxon>Multicrustacea</taxon>
        <taxon>Cirripedia</taxon>
        <taxon>Thoracica</taxon>
        <taxon>Thoracicalcarea</taxon>
        <taxon>Balanomorpha</taxon>
        <taxon>Balanoidea</taxon>
        <taxon>Balanidae</taxon>
        <taxon>Amphibalaninae</taxon>
        <taxon>Amphibalanus</taxon>
    </lineage>
</organism>
<keyword evidence="9" id="KW-0677">Repeat</keyword>
<keyword evidence="14" id="KW-0234">DNA repair</keyword>
<evidence type="ECO:0000256" key="1">
    <source>
        <dbReference type="ARBA" id="ARBA00000900"/>
    </source>
</evidence>
<dbReference type="SUPFAM" id="SSF57850">
    <property type="entry name" value="RING/U-box"/>
    <property type="match status" value="1"/>
</dbReference>
<dbReference type="InterPro" id="IPR036322">
    <property type="entry name" value="WD40_repeat_dom_sf"/>
</dbReference>
<keyword evidence="11 16" id="KW-0479">Metal-binding</keyword>
<feature type="domain" description="RING-type" evidence="18">
    <location>
        <begin position="86"/>
        <end position="130"/>
    </location>
</feature>
<dbReference type="InterPro" id="IPR037381">
    <property type="entry name" value="RFWD3"/>
</dbReference>
<evidence type="ECO:0000256" key="3">
    <source>
        <dbReference type="ARBA" id="ARBA00004496"/>
    </source>
</evidence>
<dbReference type="PANTHER" id="PTHR16047">
    <property type="entry name" value="RFWD3 PROTEIN"/>
    <property type="match status" value="1"/>
</dbReference>
<dbReference type="InterPro" id="IPR015943">
    <property type="entry name" value="WD40/YVTN_repeat-like_dom_sf"/>
</dbReference>
<feature type="region of interest" description="Disordered" evidence="17">
    <location>
        <begin position="1"/>
        <end position="54"/>
    </location>
</feature>
<dbReference type="GO" id="GO:0005737">
    <property type="term" value="C:cytoplasm"/>
    <property type="evidence" value="ECO:0007669"/>
    <property type="project" value="UniProtKB-SubCell"/>
</dbReference>
<evidence type="ECO:0000256" key="12">
    <source>
        <dbReference type="ARBA" id="ARBA00022786"/>
    </source>
</evidence>
<evidence type="ECO:0000256" key="5">
    <source>
        <dbReference type="ARBA" id="ARBA00012483"/>
    </source>
</evidence>
<dbReference type="InterPro" id="IPR056527">
    <property type="entry name" value="WD40_RFWD3"/>
</dbReference>
<proteinExistence type="predicted"/>
<dbReference type="GO" id="GO:0008270">
    <property type="term" value="F:zinc ion binding"/>
    <property type="evidence" value="ECO:0007669"/>
    <property type="project" value="UniProtKB-KW"/>
</dbReference>
<keyword evidence="8" id="KW-0808">Transferase</keyword>
<dbReference type="InterPro" id="IPR001841">
    <property type="entry name" value="Znf_RING"/>
</dbReference>
<dbReference type="GO" id="GO:0036297">
    <property type="term" value="P:interstrand cross-link repair"/>
    <property type="evidence" value="ECO:0007669"/>
    <property type="project" value="InterPro"/>
</dbReference>
<evidence type="ECO:0000256" key="2">
    <source>
        <dbReference type="ARBA" id="ARBA00004322"/>
    </source>
</evidence>
<dbReference type="Proteomes" id="UP000440578">
    <property type="component" value="Unassembled WGS sequence"/>
</dbReference>